<name>A0ACB9AP04_9ASTR</name>
<accession>A0ACB9AP04</accession>
<evidence type="ECO:0000313" key="2">
    <source>
        <dbReference type="Proteomes" id="UP001056120"/>
    </source>
</evidence>
<organism evidence="1 2">
    <name type="scientific">Smallanthus sonchifolius</name>
    <dbReference type="NCBI Taxonomy" id="185202"/>
    <lineage>
        <taxon>Eukaryota</taxon>
        <taxon>Viridiplantae</taxon>
        <taxon>Streptophyta</taxon>
        <taxon>Embryophyta</taxon>
        <taxon>Tracheophyta</taxon>
        <taxon>Spermatophyta</taxon>
        <taxon>Magnoliopsida</taxon>
        <taxon>eudicotyledons</taxon>
        <taxon>Gunneridae</taxon>
        <taxon>Pentapetalae</taxon>
        <taxon>asterids</taxon>
        <taxon>campanulids</taxon>
        <taxon>Asterales</taxon>
        <taxon>Asteraceae</taxon>
        <taxon>Asteroideae</taxon>
        <taxon>Heliantheae alliance</taxon>
        <taxon>Millerieae</taxon>
        <taxon>Smallanthus</taxon>
    </lineage>
</organism>
<keyword evidence="2" id="KW-1185">Reference proteome</keyword>
<protein>
    <submittedName>
        <fullName evidence="1">Uncharacterized protein</fullName>
    </submittedName>
</protein>
<dbReference type="Proteomes" id="UP001056120">
    <property type="component" value="Linkage Group LG24"/>
</dbReference>
<reference evidence="2" key="1">
    <citation type="journal article" date="2022" name="Mol. Ecol. Resour.">
        <title>The genomes of chicory, endive, great burdock and yacon provide insights into Asteraceae palaeo-polyploidization history and plant inulin production.</title>
        <authorList>
            <person name="Fan W."/>
            <person name="Wang S."/>
            <person name="Wang H."/>
            <person name="Wang A."/>
            <person name="Jiang F."/>
            <person name="Liu H."/>
            <person name="Zhao H."/>
            <person name="Xu D."/>
            <person name="Zhang Y."/>
        </authorList>
    </citation>
    <scope>NUCLEOTIDE SEQUENCE [LARGE SCALE GENOMIC DNA]</scope>
    <source>
        <strain evidence="2">cv. Yunnan</strain>
    </source>
</reference>
<reference evidence="1 2" key="2">
    <citation type="journal article" date="2022" name="Mol. Ecol. Resour.">
        <title>The genomes of chicory, endive, great burdock and yacon provide insights into Asteraceae paleo-polyploidization history and plant inulin production.</title>
        <authorList>
            <person name="Fan W."/>
            <person name="Wang S."/>
            <person name="Wang H."/>
            <person name="Wang A."/>
            <person name="Jiang F."/>
            <person name="Liu H."/>
            <person name="Zhao H."/>
            <person name="Xu D."/>
            <person name="Zhang Y."/>
        </authorList>
    </citation>
    <scope>NUCLEOTIDE SEQUENCE [LARGE SCALE GENOMIC DNA]</scope>
    <source>
        <strain evidence="2">cv. Yunnan</strain>
        <tissue evidence="1">Leaves</tissue>
    </source>
</reference>
<sequence length="456" mass="51333">MGTKHHSSDTVSDPKKRRKVGFSKTDEGVQPNDCIKVYIVSREDEAVSQEGFLIEPVDLSTFFEEDGKIYGFQGLKITVWISSISFQAYADISFESTCDAGKGITDLKSSLQNIFADNLVETKDDFLKTFTTETIYVKSMISNGKVISNGLNGHLKADCSDLEVVRVDGPSTGLLYCRLVPLVLLLVDGSNPIDVTDPDWEVYLLVEKKNDEQDNPPKLLGFAALYRFFHYPDSHRLRLGQILVFPPYQRKGYGGFLFQVITNMAVADNVCDLSIEEPLDLLQHLRACIDIPRLLALQAIQPSLNSTVSRLKEENLAKRTQMTRFSPPSDTIEEVRKTLKINKKQFLQCWEILIYLALDPIEKYLENFRTIVLDRIRADVIGKDTGAGGKRVLEVPTEFDSEVSFVMFKTNGGGGDEVKEVEIEESDKIKQEEQLQKLVDERIEAIKLVAEKVSVS</sequence>
<gene>
    <name evidence="1" type="ORF">L1987_70121</name>
</gene>
<dbReference type="EMBL" id="CM042041">
    <property type="protein sequence ID" value="KAI3711582.1"/>
    <property type="molecule type" value="Genomic_DNA"/>
</dbReference>
<evidence type="ECO:0000313" key="1">
    <source>
        <dbReference type="EMBL" id="KAI3711582.1"/>
    </source>
</evidence>
<proteinExistence type="predicted"/>
<comment type="caution">
    <text evidence="1">The sequence shown here is derived from an EMBL/GenBank/DDBJ whole genome shotgun (WGS) entry which is preliminary data.</text>
</comment>